<dbReference type="EMBL" id="RAYQ01000033">
    <property type="protein sequence ID" value="RKI88038.1"/>
    <property type="molecule type" value="Genomic_DNA"/>
</dbReference>
<sequence>MSKRTEELKIRISPEDKERIKLKMEAAGVLNMSAYIRKIALDGICIRLDFETEKGEDIVKKTENNTVSTFSP</sequence>
<dbReference type="InterPro" id="IPR053842">
    <property type="entry name" value="NikA-like"/>
</dbReference>
<organism evidence="1 2">
    <name type="scientific">Parablautia intestinalis</name>
    <dbReference type="NCBI Taxonomy" id="2320100"/>
    <lineage>
        <taxon>Bacteria</taxon>
        <taxon>Bacillati</taxon>
        <taxon>Bacillota</taxon>
        <taxon>Clostridia</taxon>
        <taxon>Lachnospirales</taxon>
        <taxon>Lachnospiraceae</taxon>
        <taxon>Parablautia</taxon>
    </lineage>
</organism>
<accession>A0A3A9A9T3</accession>
<proteinExistence type="predicted"/>
<keyword evidence="2" id="KW-1185">Reference proteome</keyword>
<dbReference type="AlphaFoldDB" id="A0A3A9A9T3"/>
<protein>
    <recommendedName>
        <fullName evidence="3">Mobilization protein</fullName>
    </recommendedName>
</protein>
<evidence type="ECO:0008006" key="3">
    <source>
        <dbReference type="Google" id="ProtNLM"/>
    </source>
</evidence>
<dbReference type="OrthoDB" id="9804743at2"/>
<dbReference type="RefSeq" id="WP_120472077.1">
    <property type="nucleotide sequence ID" value="NZ_RAYQ01000033.1"/>
</dbReference>
<evidence type="ECO:0000313" key="2">
    <source>
        <dbReference type="Proteomes" id="UP000280696"/>
    </source>
</evidence>
<dbReference type="Pfam" id="PF21983">
    <property type="entry name" value="NikA-like"/>
    <property type="match status" value="1"/>
</dbReference>
<gene>
    <name evidence="1" type="ORF">D7V94_20045</name>
</gene>
<evidence type="ECO:0000313" key="1">
    <source>
        <dbReference type="EMBL" id="RKI88038.1"/>
    </source>
</evidence>
<reference evidence="1 2" key="1">
    <citation type="submission" date="2018-09" db="EMBL/GenBank/DDBJ databases">
        <title>Murine metabolic-syndrome-specific gut microbial biobank.</title>
        <authorList>
            <person name="Liu C."/>
        </authorList>
    </citation>
    <scope>NUCLEOTIDE SEQUENCE [LARGE SCALE GENOMIC DNA]</scope>
    <source>
        <strain evidence="1 2">0.1xD8-82</strain>
    </source>
</reference>
<dbReference type="Proteomes" id="UP000280696">
    <property type="component" value="Unassembled WGS sequence"/>
</dbReference>
<comment type="caution">
    <text evidence="1">The sequence shown here is derived from an EMBL/GenBank/DDBJ whole genome shotgun (WGS) entry which is preliminary data.</text>
</comment>
<name>A0A3A9A9T3_9FIRM</name>